<organism evidence="1 2">
    <name type="scientific">Lecanicillium saksenae</name>
    <dbReference type="NCBI Taxonomy" id="468837"/>
    <lineage>
        <taxon>Eukaryota</taxon>
        <taxon>Fungi</taxon>
        <taxon>Dikarya</taxon>
        <taxon>Ascomycota</taxon>
        <taxon>Pezizomycotina</taxon>
        <taxon>Sordariomycetes</taxon>
        <taxon>Hypocreomycetidae</taxon>
        <taxon>Hypocreales</taxon>
        <taxon>Cordycipitaceae</taxon>
        <taxon>Lecanicillium</taxon>
    </lineage>
</organism>
<proteinExistence type="predicted"/>
<evidence type="ECO:0000313" key="1">
    <source>
        <dbReference type="EMBL" id="KAJ3490897.1"/>
    </source>
</evidence>
<evidence type="ECO:0000313" key="2">
    <source>
        <dbReference type="Proteomes" id="UP001148737"/>
    </source>
</evidence>
<accession>A0ACC1QVK3</accession>
<dbReference type="EMBL" id="JANAKD010000667">
    <property type="protein sequence ID" value="KAJ3490897.1"/>
    <property type="molecule type" value="Genomic_DNA"/>
</dbReference>
<sequence length="567" mass="63553">MDCQDALDDIDDHINGPMPNFIKRHFSADKTDTISVNDVLDSFGGRAAVPRAGSLARWFVDFACTSRPGSRGSWRVSTAEDEPTEGEAKSERIHVDFRFLNGSSDAASQDDVQVIGLVCPGGVNYRDGLLALCSSAQDAFLHQPTRLFLHGFYVRGSLAELWVFDRSGLYCSEMVDTRVNAQLFVSFLLQYERMSDEELGISSIFLLDEHGPHIILDSEDSTSAQLYLDRDPIDRRRGIVGSATTCYRARLSGSDRWTHAVKIKWHWARERPENELLELAMEKEAWGAVKLHRYSEHDSTANLRRGMRWGPQRGFLPNTTPQSGDEKFGVAHWTEETNHSFQNRTLICVVTSPLGRPLSTFETGLELLQALRDAIKCHRSLYVDARSLHGDISAGNIILVGGACGEQPKGILIDLDSTILRDEEPEDDGSIVGTRVYMAVGVLQGEAHTYRHDLESFFYVLLRAILVGRTETLPPDSRLRQWSEGRDWAQLARRKGSDMEEDGFAHILDEFPPVFGRFRTLAERLHSVLFPVRDGKLWTGTDETEEGMEALYGAMIAAFDAPIATEQ</sequence>
<comment type="caution">
    <text evidence="1">The sequence shown here is derived from an EMBL/GenBank/DDBJ whole genome shotgun (WGS) entry which is preliminary data.</text>
</comment>
<reference evidence="1" key="1">
    <citation type="submission" date="2022-07" db="EMBL/GenBank/DDBJ databases">
        <title>Genome Sequence of Lecanicillium saksenae.</title>
        <authorList>
            <person name="Buettner E."/>
        </authorList>
    </citation>
    <scope>NUCLEOTIDE SEQUENCE</scope>
    <source>
        <strain evidence="1">VT-O1</strain>
    </source>
</reference>
<protein>
    <submittedName>
        <fullName evidence="1">Uncharacterized protein</fullName>
    </submittedName>
</protein>
<gene>
    <name evidence="1" type="ORF">NLG97_g5694</name>
</gene>
<dbReference type="Proteomes" id="UP001148737">
    <property type="component" value="Unassembled WGS sequence"/>
</dbReference>
<name>A0ACC1QVK3_9HYPO</name>
<keyword evidence="2" id="KW-1185">Reference proteome</keyword>